<dbReference type="FunFam" id="1.20.1640.10:FF:000001">
    <property type="entry name" value="Efflux pump membrane transporter"/>
    <property type="match status" value="1"/>
</dbReference>
<organism evidence="11">
    <name type="scientific">Wolinella succinogenes (strain ATCC 29543 / DSM 1740 / CCUG 13145 / JCM 31913 / LMG 7466 / NCTC 11488 / FDC 602W)</name>
    <name type="common">Vibrio succinogenes</name>
    <dbReference type="NCBI Taxonomy" id="273121"/>
    <lineage>
        <taxon>Bacteria</taxon>
        <taxon>Pseudomonadati</taxon>
        <taxon>Campylobacterota</taxon>
        <taxon>Epsilonproteobacteria</taxon>
        <taxon>Campylobacterales</taxon>
        <taxon>Helicobacteraceae</taxon>
        <taxon>Wolinella</taxon>
    </lineage>
</organism>
<keyword evidence="11" id="KW-1185">Reference proteome</keyword>
<dbReference type="Pfam" id="PF00873">
    <property type="entry name" value="ACR_tran"/>
    <property type="match status" value="1"/>
</dbReference>
<dbReference type="PANTHER" id="PTHR32063">
    <property type="match status" value="1"/>
</dbReference>
<dbReference type="Gene3D" id="3.30.70.1320">
    <property type="entry name" value="Multidrug efflux transporter AcrB pore domain like"/>
    <property type="match status" value="1"/>
</dbReference>
<dbReference type="Gene3D" id="3.30.70.1430">
    <property type="entry name" value="Multidrug efflux transporter AcrB pore domain"/>
    <property type="match status" value="2"/>
</dbReference>
<keyword evidence="7 9" id="KW-1133">Transmembrane helix</keyword>
<dbReference type="NCBIfam" id="NF000282">
    <property type="entry name" value="RND_permease_1"/>
    <property type="match status" value="1"/>
</dbReference>
<feature type="transmembrane region" description="Helical" evidence="9">
    <location>
        <begin position="543"/>
        <end position="561"/>
    </location>
</feature>
<dbReference type="Gene3D" id="3.30.2090.10">
    <property type="entry name" value="Multidrug efflux transporter AcrB TolC docking domain, DN and DC subdomains"/>
    <property type="match status" value="2"/>
</dbReference>
<evidence type="ECO:0000256" key="6">
    <source>
        <dbReference type="ARBA" id="ARBA00022692"/>
    </source>
</evidence>
<feature type="transmembrane region" description="Helical" evidence="9">
    <location>
        <begin position="972"/>
        <end position="992"/>
    </location>
</feature>
<feature type="transmembrane region" description="Helical" evidence="9">
    <location>
        <begin position="341"/>
        <end position="360"/>
    </location>
</feature>
<dbReference type="SUPFAM" id="SSF82714">
    <property type="entry name" value="Multidrug efflux transporter AcrB TolC docking domain, DN and DC subdomains"/>
    <property type="match status" value="2"/>
</dbReference>
<dbReference type="AlphaFoldDB" id="Q7M9I0"/>
<feature type="transmembrane region" description="Helical" evidence="9">
    <location>
        <begin position="871"/>
        <end position="890"/>
    </location>
</feature>
<keyword evidence="8 9" id="KW-0472">Membrane</keyword>
<feature type="transmembrane region" description="Helical" evidence="9">
    <location>
        <begin position="367"/>
        <end position="387"/>
    </location>
</feature>
<evidence type="ECO:0000256" key="8">
    <source>
        <dbReference type="ARBA" id="ARBA00023136"/>
    </source>
</evidence>
<dbReference type="InterPro" id="IPR004764">
    <property type="entry name" value="MdtF-like"/>
</dbReference>
<feature type="transmembrane region" description="Helical" evidence="9">
    <location>
        <begin position="1004"/>
        <end position="1026"/>
    </location>
</feature>
<dbReference type="PANTHER" id="PTHR32063:SF10">
    <property type="entry name" value="EFFLUX PUMP MEMBRANE TRANSPORTER"/>
    <property type="match status" value="1"/>
</dbReference>
<dbReference type="RefSeq" id="WP_011138805.1">
    <property type="nucleotide sequence ID" value="NC_005090.1"/>
</dbReference>
<reference evidence="10 11" key="1">
    <citation type="journal article" date="2003" name="Proc. Natl. Acad. Sci. U.S.A.">
        <title>Complete genome sequence and analysis of Wolinella succinogenes.</title>
        <authorList>
            <person name="Baar C."/>
            <person name="Eppinger M."/>
            <person name="Raddatz G."/>
            <person name="Simon JM."/>
            <person name="Lanz C."/>
            <person name="Klimmek O."/>
            <person name="Nandakumar R."/>
            <person name="Gross R."/>
            <person name="Rosinus A."/>
            <person name="Keller H."/>
            <person name="Jagtap P."/>
            <person name="Linke B."/>
            <person name="Meyer F."/>
            <person name="Lederer H."/>
            <person name="Schuster S.C."/>
        </authorList>
    </citation>
    <scope>NUCLEOTIDE SEQUENCE [LARGE SCALE GENOMIC DNA]</scope>
    <source>
        <strain evidence="11">ATCC 29543 / DSM 1740 / CCUG 13145 / JCM 31913 / LMG 7466 / NCTC 11488 / FDC 602W</strain>
    </source>
</reference>
<evidence type="ECO:0000256" key="4">
    <source>
        <dbReference type="ARBA" id="ARBA00022475"/>
    </source>
</evidence>
<evidence type="ECO:0000256" key="3">
    <source>
        <dbReference type="ARBA" id="ARBA00022448"/>
    </source>
</evidence>
<feature type="transmembrane region" description="Helical" evidence="9">
    <location>
        <begin position="897"/>
        <end position="917"/>
    </location>
</feature>
<evidence type="ECO:0000313" key="10">
    <source>
        <dbReference type="EMBL" id="CAE10008.1"/>
    </source>
</evidence>
<evidence type="ECO:0000256" key="5">
    <source>
        <dbReference type="ARBA" id="ARBA00022519"/>
    </source>
</evidence>
<dbReference type="GO" id="GO:0009636">
    <property type="term" value="P:response to toxic substance"/>
    <property type="evidence" value="ECO:0007669"/>
    <property type="project" value="UniProtKB-ARBA"/>
</dbReference>
<accession>Q7M9I0</accession>
<dbReference type="STRING" id="273121.WS0903"/>
<dbReference type="HOGENOM" id="CLU_002755_0_1_7"/>
<dbReference type="InterPro" id="IPR001036">
    <property type="entry name" value="Acrflvin-R"/>
</dbReference>
<dbReference type="GO" id="GO:0015562">
    <property type="term" value="F:efflux transmembrane transporter activity"/>
    <property type="evidence" value="ECO:0007669"/>
    <property type="project" value="InterPro"/>
</dbReference>
<keyword evidence="3" id="KW-0813">Transport</keyword>
<dbReference type="SUPFAM" id="SSF82866">
    <property type="entry name" value="Multidrug efflux transporter AcrB transmembrane domain"/>
    <property type="match status" value="2"/>
</dbReference>
<gene>
    <name evidence="10" type="primary">MEXD</name>
    <name evidence="10" type="ordered locus">WS0903</name>
</gene>
<feature type="transmembrane region" description="Helical" evidence="9">
    <location>
        <begin position="435"/>
        <end position="459"/>
    </location>
</feature>
<feature type="transmembrane region" description="Helical" evidence="9">
    <location>
        <begin position="471"/>
        <end position="498"/>
    </location>
</feature>
<evidence type="ECO:0000256" key="2">
    <source>
        <dbReference type="ARBA" id="ARBA00010942"/>
    </source>
</evidence>
<feature type="transmembrane region" description="Helical" evidence="9">
    <location>
        <begin position="393"/>
        <end position="414"/>
    </location>
</feature>
<dbReference type="eggNOG" id="COG0841">
    <property type="taxonomic scope" value="Bacteria"/>
</dbReference>
<dbReference type="GO" id="GO:0005886">
    <property type="term" value="C:plasma membrane"/>
    <property type="evidence" value="ECO:0007669"/>
    <property type="project" value="UniProtKB-SubCell"/>
</dbReference>
<keyword evidence="6 9" id="KW-0812">Transmembrane</keyword>
<dbReference type="Proteomes" id="UP000000422">
    <property type="component" value="Chromosome"/>
</dbReference>
<comment type="subcellular location">
    <subcellularLocation>
        <location evidence="1">Cell inner membrane</location>
        <topology evidence="1">Multi-pass membrane protein</topology>
    </subcellularLocation>
</comment>
<dbReference type="PRINTS" id="PR00702">
    <property type="entry name" value="ACRIFLAVINRP"/>
</dbReference>
<protein>
    <submittedName>
        <fullName evidence="10">MULTIDRUG EFFLUX TRANSPORTER</fullName>
    </submittedName>
</protein>
<name>Q7M9I0_WOLSU</name>
<dbReference type="EMBL" id="BX571659">
    <property type="protein sequence ID" value="CAE10008.1"/>
    <property type="molecule type" value="Genomic_DNA"/>
</dbReference>
<comment type="similarity">
    <text evidence="2">Belongs to the resistance-nodulation-cell division (RND) (TC 2.A.6) family.</text>
</comment>
<sequence>MSKFFIYRPNFAWVIAIFISLAGILSIPKLPIAQFPVVAPPQISISASYPGASAKMVAETITSIIEEEINGVKNLLYYESSSSSDGSSEVTVTFKSGTDSDLAQVDIQNRLKKAEARLPQVVINQGVQVEQANADFLMMYALNYKEGASGDLVTLSDYAVRNINNEIRRLPGVGRVQFFSSEAAMRVWIDPIKLLGYGLSVSDVTQAIKAQNLQVSAGALGRNPTDGVQEIEAMLNVRGNLENTEEFEKIILKANLDGSTVSLSDVARLEIGNLDYGFSTSLNGKEAIAAAIQLAPGANAIKTAGLVKEKMAQLSAGFPEGIEYSIPYDTSRFVEIAIQKVIQTLLEAIVLVFFVILLFLQNLRYTLIPSIVVPVCLLGTLAVMNALGFSVNMMTMFGMVLAIGILVDDAIVVVENVERIMREERISPKEATLKAMKQVSGAIVGITSVLTAVFLPLGFMEGSVGVIYRQFSLSLAVSILFSGFLALTLTPALCATILKPIKSEGEEEGKKGKFFAGFNKLFAAIGERYAGLNKKNLKRPSRIMLLYVGLIGVLAALYIPLPQSFVPDEDQGYFLVDIQLPAGATTPRTMNATDDVEAYALGRSSMQDVIIVRGFSFSGVGSNAAVAFPVLKDWSERNGMESVENEVMAFGAKFAGYEEANIMAINPPPIEGLGTSGGFSLRLQDRGGIGMEALLQATNDLLAKLSTSPQIAYAYMEGLGDAPRLSLEIDRIKAESLGLSFEVIGDTLSSVFGSSILNDFPYQGRMQRVVVQADAPFRMTPWALEDLYLVSRMGEQVALSSVVHSRWDRAPIQIVRYNGYPSVRITGDASPLHSTGAVMALVEEIIKELPKGIGYEWTGLSLQERESGAQAPRLFALSILVVFLILVVLYESWLLPFSVMLIVPVGAFGAVLAAWIGGMSNDVYFKVGLVTIIGLAAKNAILIVEFAKEIRAEGHSVVESALKAASLRFRPIVMTSMAFILGVLPLVLAQGAGAASQKSIGTGVMGGMLSATLLGVLLVPIFYVWVFSLAEPRAKNQGGEKGHE</sequence>
<evidence type="ECO:0000256" key="7">
    <source>
        <dbReference type="ARBA" id="ARBA00022989"/>
    </source>
</evidence>
<dbReference type="InterPro" id="IPR027463">
    <property type="entry name" value="AcrB_DN_DC_subdom"/>
</dbReference>
<keyword evidence="5" id="KW-0997">Cell inner membrane</keyword>
<dbReference type="NCBIfam" id="TIGR00915">
    <property type="entry name" value="2A0602"/>
    <property type="match status" value="1"/>
</dbReference>
<dbReference type="GO" id="GO:0042910">
    <property type="term" value="F:xenobiotic transmembrane transporter activity"/>
    <property type="evidence" value="ECO:0007669"/>
    <property type="project" value="TreeGrafter"/>
</dbReference>
<dbReference type="Gene3D" id="3.30.70.1440">
    <property type="entry name" value="Multidrug efflux transporter AcrB pore domain"/>
    <property type="match status" value="1"/>
</dbReference>
<evidence type="ECO:0000256" key="9">
    <source>
        <dbReference type="SAM" id="Phobius"/>
    </source>
</evidence>
<dbReference type="FunFam" id="3.30.70.1430:FF:000001">
    <property type="entry name" value="Efflux pump membrane transporter"/>
    <property type="match status" value="1"/>
</dbReference>
<keyword evidence="4" id="KW-1003">Cell membrane</keyword>
<evidence type="ECO:0000313" key="11">
    <source>
        <dbReference type="Proteomes" id="UP000000422"/>
    </source>
</evidence>
<dbReference type="Gene3D" id="1.20.1640.10">
    <property type="entry name" value="Multidrug efflux transporter AcrB transmembrane domain"/>
    <property type="match status" value="2"/>
</dbReference>
<dbReference type="SUPFAM" id="SSF82693">
    <property type="entry name" value="Multidrug efflux transporter AcrB pore domain, PN1, PN2, PC1 and PC2 subdomains"/>
    <property type="match status" value="3"/>
</dbReference>
<evidence type="ECO:0000256" key="1">
    <source>
        <dbReference type="ARBA" id="ARBA00004429"/>
    </source>
</evidence>
<dbReference type="KEGG" id="wsu:WS0903"/>
<proteinExistence type="inferred from homology"/>